<dbReference type="OrthoDB" id="9803968at2"/>
<dbReference type="eggNOG" id="COG0318">
    <property type="taxonomic scope" value="Bacteria"/>
</dbReference>
<evidence type="ECO:0000313" key="4">
    <source>
        <dbReference type="EMBL" id="EKE80857.1"/>
    </source>
</evidence>
<dbReference type="PROSITE" id="PS00455">
    <property type="entry name" value="AMP_BINDING"/>
    <property type="match status" value="1"/>
</dbReference>
<dbReference type="SUPFAM" id="SSF56801">
    <property type="entry name" value="Acetyl-CoA synthetase-like"/>
    <property type="match status" value="1"/>
</dbReference>
<gene>
    <name evidence="4" type="ORF">A10D4_11194</name>
</gene>
<evidence type="ECO:0000313" key="5">
    <source>
        <dbReference type="Proteomes" id="UP000014115"/>
    </source>
</evidence>
<keyword evidence="5" id="KW-1185">Reference proteome</keyword>
<dbReference type="GO" id="GO:0006633">
    <property type="term" value="P:fatty acid biosynthetic process"/>
    <property type="evidence" value="ECO:0007669"/>
    <property type="project" value="TreeGrafter"/>
</dbReference>
<comment type="caution">
    <text evidence="4">The sequence shown here is derived from an EMBL/GenBank/DDBJ whole genome shotgun (WGS) entry which is preliminary data.</text>
</comment>
<dbReference type="InterPro" id="IPR000873">
    <property type="entry name" value="AMP-dep_synth/lig_dom"/>
</dbReference>
<dbReference type="GO" id="GO:0070566">
    <property type="term" value="F:adenylyltransferase activity"/>
    <property type="evidence" value="ECO:0007669"/>
    <property type="project" value="TreeGrafter"/>
</dbReference>
<dbReference type="Gene3D" id="3.40.50.12780">
    <property type="entry name" value="N-terminal domain of ligase-like"/>
    <property type="match status" value="1"/>
</dbReference>
<name>K2K2D0_9GAMM</name>
<dbReference type="PANTHER" id="PTHR22754:SF32">
    <property type="entry name" value="DISCO-INTERACTING PROTEIN 2"/>
    <property type="match status" value="1"/>
</dbReference>
<dbReference type="AlphaFoldDB" id="K2K2D0"/>
<dbReference type="GO" id="GO:0016874">
    <property type="term" value="F:ligase activity"/>
    <property type="evidence" value="ECO:0007669"/>
    <property type="project" value="UniProtKB-KW"/>
</dbReference>
<sequence length="608" mass="67813">MYKDFNLKGSGNSPMGTDDVQLAEQKDLISYYRDVAQRFGQRTALTYLEKGEEPTDSVTFAEMDRHARSIAAYFQSRQAQGARVVMLFNASIESAYTFLGCIYGKVIAVPLPAPSSAKLDRYLMRVKSVISDGSAQYLLTTSDIQEKLQMITSGMPEFENIEWIAVDGLPDYSGMWVHEGVVDNDIAYLQYTSGSTSTPKGVMISHANLMSNINYIGVNSGCHKVGTSSICWMPYFHDFGLIEGLLVPLAFGMPVFIMSPFDFVHQPFRWAKAINRFRISHSAGPNFSYALLARKSKDEAEFNSLDLSCWIHAGNAGEPIKKPNMDLFIETFMEVGFPREAICPCYGLAENTLMATMSDGGINYYEIDIAAMEQGKAVLSSGENTKIMTGCGKVCSGYWDYDVRIVNPDTHELLDEQYIGEVWVSGMSVSQGYWNKKDQTKDKFGNEIVGLPGRQYMRSGDLGFMIGDELVITGRCKDLIIVDGRNIYPQDVEFSVEKSLSCLRLGCTIAFSYEEDEATKVVLVCEVKKEYQVIDDDQVVDLDSKKVSAKYIKRIALKEVSEESQLRLHDVVVLPEGILPKTTSGKVERSACKARYLDGSLTEGVKRR</sequence>
<dbReference type="InterPro" id="IPR045851">
    <property type="entry name" value="AMP-bd_C_sf"/>
</dbReference>
<dbReference type="PATRIC" id="fig|740709.3.peg.2262"/>
<dbReference type="CDD" id="cd05931">
    <property type="entry name" value="FAAL"/>
    <property type="match status" value="1"/>
</dbReference>
<dbReference type="InterPro" id="IPR042099">
    <property type="entry name" value="ANL_N_sf"/>
</dbReference>
<dbReference type="Gene3D" id="3.30.300.30">
    <property type="match status" value="1"/>
</dbReference>
<dbReference type="InterPro" id="IPR020845">
    <property type="entry name" value="AMP-binding_CS"/>
</dbReference>
<accession>K2K2D0</accession>
<dbReference type="GO" id="GO:0071766">
    <property type="term" value="P:Actinobacterium-type cell wall biogenesis"/>
    <property type="evidence" value="ECO:0007669"/>
    <property type="project" value="UniProtKB-ARBA"/>
</dbReference>
<keyword evidence="2 4" id="KW-0436">Ligase</keyword>
<dbReference type="FunFam" id="3.40.50.12780:FF:000013">
    <property type="entry name" value="Long-chain-fatty-acid--AMP ligase FadD32"/>
    <property type="match status" value="1"/>
</dbReference>
<dbReference type="Proteomes" id="UP000014115">
    <property type="component" value="Unassembled WGS sequence"/>
</dbReference>
<reference evidence="4 5" key="1">
    <citation type="journal article" date="2012" name="J. Bacteriol.">
        <title>Genome Sequence of Idiomarina xiamenensis Type Strain 10-D-4.</title>
        <authorList>
            <person name="Lai Q."/>
            <person name="Wang L."/>
            <person name="Wang W."/>
            <person name="Shao Z."/>
        </authorList>
    </citation>
    <scope>NUCLEOTIDE SEQUENCE [LARGE SCALE GENOMIC DNA]</scope>
    <source>
        <strain evidence="4 5">10-D-4</strain>
    </source>
</reference>
<protein>
    <submittedName>
        <fullName evidence="4">AMP-dependent synthetase and ligase</fullName>
    </submittedName>
</protein>
<evidence type="ECO:0000256" key="2">
    <source>
        <dbReference type="ARBA" id="ARBA00022598"/>
    </source>
</evidence>
<dbReference type="RefSeq" id="WP_008489595.1">
    <property type="nucleotide sequence ID" value="NZ_AMRG01000015.1"/>
</dbReference>
<feature type="domain" description="AMP-dependent synthetase/ligase" evidence="3">
    <location>
        <begin position="34"/>
        <end position="434"/>
    </location>
</feature>
<dbReference type="GO" id="GO:0005886">
    <property type="term" value="C:plasma membrane"/>
    <property type="evidence" value="ECO:0007669"/>
    <property type="project" value="TreeGrafter"/>
</dbReference>
<dbReference type="PANTHER" id="PTHR22754">
    <property type="entry name" value="DISCO-INTERACTING PROTEIN 2 DIP2 -RELATED"/>
    <property type="match status" value="1"/>
</dbReference>
<organism evidence="4 5">
    <name type="scientific">Idiomarina xiamenensis 10-D-4</name>
    <dbReference type="NCBI Taxonomy" id="740709"/>
    <lineage>
        <taxon>Bacteria</taxon>
        <taxon>Pseudomonadati</taxon>
        <taxon>Pseudomonadota</taxon>
        <taxon>Gammaproteobacteria</taxon>
        <taxon>Alteromonadales</taxon>
        <taxon>Idiomarinaceae</taxon>
        <taxon>Idiomarina</taxon>
    </lineage>
</organism>
<evidence type="ECO:0000256" key="1">
    <source>
        <dbReference type="ARBA" id="ARBA00006432"/>
    </source>
</evidence>
<dbReference type="InterPro" id="IPR040097">
    <property type="entry name" value="FAAL/FAAC"/>
</dbReference>
<dbReference type="EMBL" id="AMRG01000015">
    <property type="protein sequence ID" value="EKE80857.1"/>
    <property type="molecule type" value="Genomic_DNA"/>
</dbReference>
<proteinExistence type="inferred from homology"/>
<comment type="similarity">
    <text evidence="1">Belongs to the ATP-dependent AMP-binding enzyme family.</text>
</comment>
<evidence type="ECO:0000259" key="3">
    <source>
        <dbReference type="Pfam" id="PF00501"/>
    </source>
</evidence>
<dbReference type="STRING" id="740709.A10D4_11194"/>
<dbReference type="Pfam" id="PF00501">
    <property type="entry name" value="AMP-binding"/>
    <property type="match status" value="1"/>
</dbReference>